<dbReference type="RefSeq" id="WP_204443877.1">
    <property type="nucleotide sequence ID" value="NZ_JACJKY010000001.1"/>
</dbReference>
<dbReference type="InterPro" id="IPR027417">
    <property type="entry name" value="P-loop_NTPase"/>
</dbReference>
<evidence type="ECO:0000313" key="10">
    <source>
        <dbReference type="EMBL" id="MBM6919767.1"/>
    </source>
</evidence>
<evidence type="ECO:0000256" key="3">
    <source>
        <dbReference type="ARBA" id="ARBA00022475"/>
    </source>
</evidence>
<name>A0A939BD88_9FIRM</name>
<evidence type="ECO:0000256" key="2">
    <source>
        <dbReference type="ARBA" id="ARBA00022448"/>
    </source>
</evidence>
<comment type="function">
    <text evidence="8">ATP-binding (A) component of a common energy-coupling factor (ECF) ABC-transporter complex.</text>
</comment>
<protein>
    <recommendedName>
        <fullName evidence="8">Energy-coupling factor transporter ATP-binding protein EcfA2</fullName>
        <ecNumber evidence="8">7.-.-.-</ecNumber>
    </recommendedName>
</protein>
<dbReference type="InterPro" id="IPR003439">
    <property type="entry name" value="ABC_transporter-like_ATP-bd"/>
</dbReference>
<comment type="similarity">
    <text evidence="8">Belongs to the ABC transporter superfamily. Energy-coupling factor EcfA family.</text>
</comment>
<dbReference type="SMART" id="SM00382">
    <property type="entry name" value="AAA"/>
    <property type="match status" value="1"/>
</dbReference>
<evidence type="ECO:0000313" key="11">
    <source>
        <dbReference type="Proteomes" id="UP000774750"/>
    </source>
</evidence>
<dbReference type="NCBIfam" id="TIGR04521">
    <property type="entry name" value="ECF_ATPase_2"/>
    <property type="match status" value="1"/>
</dbReference>
<evidence type="ECO:0000256" key="4">
    <source>
        <dbReference type="ARBA" id="ARBA00022741"/>
    </source>
</evidence>
<dbReference type="InterPro" id="IPR050095">
    <property type="entry name" value="ECF_ABC_transporter_ATP-bd"/>
</dbReference>
<keyword evidence="2 8" id="KW-0813">Transport</keyword>
<dbReference type="FunFam" id="3.40.50.300:FF:000224">
    <property type="entry name" value="Energy-coupling factor transporter ATP-binding protein EcfA"/>
    <property type="match status" value="1"/>
</dbReference>
<dbReference type="GO" id="GO:0042626">
    <property type="term" value="F:ATPase-coupled transmembrane transporter activity"/>
    <property type="evidence" value="ECO:0007669"/>
    <property type="project" value="TreeGrafter"/>
</dbReference>
<comment type="subcellular location">
    <subcellularLocation>
        <location evidence="1 8">Cell membrane</location>
        <topology evidence="1 8">Peripheral membrane protein</topology>
    </subcellularLocation>
</comment>
<dbReference type="EMBL" id="JACJKY010000001">
    <property type="protein sequence ID" value="MBM6919767.1"/>
    <property type="molecule type" value="Genomic_DNA"/>
</dbReference>
<dbReference type="PANTHER" id="PTHR43553">
    <property type="entry name" value="HEAVY METAL TRANSPORTER"/>
    <property type="match status" value="1"/>
</dbReference>
<evidence type="ECO:0000256" key="7">
    <source>
        <dbReference type="ARBA" id="ARBA00023136"/>
    </source>
</evidence>
<dbReference type="GO" id="GO:0005524">
    <property type="term" value="F:ATP binding"/>
    <property type="evidence" value="ECO:0007669"/>
    <property type="project" value="UniProtKB-UniRule"/>
</dbReference>
<gene>
    <name evidence="10" type="ORF">H6A12_01115</name>
</gene>
<dbReference type="InterPro" id="IPR017871">
    <property type="entry name" value="ABC_transporter-like_CS"/>
</dbReference>
<dbReference type="PANTHER" id="PTHR43553:SF27">
    <property type="entry name" value="ENERGY-COUPLING FACTOR TRANSPORTER ATP-BINDING PROTEIN ECFA2"/>
    <property type="match status" value="1"/>
</dbReference>
<dbReference type="InterPro" id="IPR030946">
    <property type="entry name" value="EcfA2"/>
</dbReference>
<keyword evidence="7 8" id="KW-0472">Membrane</keyword>
<feature type="domain" description="ABC transporter" evidence="9">
    <location>
        <begin position="4"/>
        <end position="245"/>
    </location>
</feature>
<evidence type="ECO:0000256" key="1">
    <source>
        <dbReference type="ARBA" id="ARBA00004202"/>
    </source>
</evidence>
<sequence length="291" mass="32299">MAIIKTEHLTHLYGKGTPFEKAAIHDVNLEIEEGELVGVIGHTGSGKSTLIQHLNGLLKPTSGHIYIDDTDIFENTQILQKTRFKVGLVFQYPEYQLFEETVEKDIAFGPKNLGFTEEQINEAVSHAMECVGLSDKFRKKSPFELSGGQKRRVAIAGVIAMRPKVLILDEPTAGLDPKGRDTILNLISDYHRAEKNTVLLVSHSMEDVARYCSKVLVMNQGSVFSYGTVAETFSRADEIEQIGLSVPQVTRLFSLLSKEGFEAGEEVYTIARAKEILLQKFLQKGGTNDVI</sequence>
<dbReference type="EC" id="7.-.-.-" evidence="8"/>
<dbReference type="GO" id="GO:0016887">
    <property type="term" value="F:ATP hydrolysis activity"/>
    <property type="evidence" value="ECO:0007669"/>
    <property type="project" value="InterPro"/>
</dbReference>
<reference evidence="10" key="2">
    <citation type="journal article" date="2021" name="Sci. Rep.">
        <title>The distribution of antibiotic resistance genes in chicken gut microbiota commensals.</title>
        <authorList>
            <person name="Juricova H."/>
            <person name="Matiasovicova J."/>
            <person name="Kubasova T."/>
            <person name="Cejkova D."/>
            <person name="Rychlik I."/>
        </authorList>
    </citation>
    <scope>NUCLEOTIDE SEQUENCE</scope>
    <source>
        <strain evidence="10">An559</strain>
    </source>
</reference>
<comment type="subunit">
    <text evidence="8">Forms a stable energy-coupling factor (ECF) transporter complex composed of 2 membrane-embedded substrate-binding proteins (S component), 2 ATP-binding proteins (A component) and 2 transmembrane proteins (T component).</text>
</comment>
<dbReference type="InterPro" id="IPR003593">
    <property type="entry name" value="AAA+_ATPase"/>
</dbReference>
<dbReference type="PROSITE" id="PS00211">
    <property type="entry name" value="ABC_TRANSPORTER_1"/>
    <property type="match status" value="1"/>
</dbReference>
<proteinExistence type="inferred from homology"/>
<dbReference type="Gene3D" id="3.40.50.300">
    <property type="entry name" value="P-loop containing nucleotide triphosphate hydrolases"/>
    <property type="match status" value="1"/>
</dbReference>
<evidence type="ECO:0000256" key="5">
    <source>
        <dbReference type="ARBA" id="ARBA00022840"/>
    </source>
</evidence>
<dbReference type="Pfam" id="PF00005">
    <property type="entry name" value="ABC_tran"/>
    <property type="match status" value="1"/>
</dbReference>
<keyword evidence="11" id="KW-1185">Reference proteome</keyword>
<evidence type="ECO:0000256" key="6">
    <source>
        <dbReference type="ARBA" id="ARBA00022967"/>
    </source>
</evidence>
<keyword evidence="3 8" id="KW-1003">Cell membrane</keyword>
<dbReference type="NCBIfam" id="NF010158">
    <property type="entry name" value="PRK13637.1"/>
    <property type="match status" value="1"/>
</dbReference>
<reference evidence="10" key="1">
    <citation type="submission" date="2020-08" db="EMBL/GenBank/DDBJ databases">
        <authorList>
            <person name="Cejkova D."/>
            <person name="Kubasova T."/>
            <person name="Jahodarova E."/>
            <person name="Rychlik I."/>
        </authorList>
    </citation>
    <scope>NUCLEOTIDE SEQUENCE</scope>
    <source>
        <strain evidence="10">An559</strain>
    </source>
</reference>
<dbReference type="PROSITE" id="PS50893">
    <property type="entry name" value="ABC_TRANSPORTER_2"/>
    <property type="match status" value="1"/>
</dbReference>
<keyword evidence="4 8" id="KW-0547">Nucleotide-binding</keyword>
<evidence type="ECO:0000256" key="8">
    <source>
        <dbReference type="RuleBase" id="RU365104"/>
    </source>
</evidence>
<keyword evidence="6" id="KW-1278">Translocase</keyword>
<dbReference type="Proteomes" id="UP000774750">
    <property type="component" value="Unassembled WGS sequence"/>
</dbReference>
<dbReference type="GO" id="GO:0043190">
    <property type="term" value="C:ATP-binding cassette (ABC) transporter complex"/>
    <property type="evidence" value="ECO:0007669"/>
    <property type="project" value="TreeGrafter"/>
</dbReference>
<keyword evidence="5 8" id="KW-0067">ATP-binding</keyword>
<comment type="caution">
    <text evidence="10">The sequence shown here is derived from an EMBL/GenBank/DDBJ whole genome shotgun (WGS) entry which is preliminary data.</text>
</comment>
<organism evidence="10 11">
    <name type="scientific">Merdimmobilis hominis</name>
    <dbReference type="NCBI Taxonomy" id="2897707"/>
    <lineage>
        <taxon>Bacteria</taxon>
        <taxon>Bacillati</taxon>
        <taxon>Bacillota</taxon>
        <taxon>Clostridia</taxon>
        <taxon>Eubacteriales</taxon>
        <taxon>Oscillospiraceae</taxon>
        <taxon>Merdimmobilis</taxon>
    </lineage>
</organism>
<evidence type="ECO:0000259" key="9">
    <source>
        <dbReference type="PROSITE" id="PS50893"/>
    </source>
</evidence>
<accession>A0A939BD88</accession>
<dbReference type="InterPro" id="IPR015856">
    <property type="entry name" value="ABC_transpr_CbiO/EcfA_su"/>
</dbReference>
<dbReference type="CDD" id="cd03225">
    <property type="entry name" value="ABC_cobalt_CbiO_domain1"/>
    <property type="match status" value="1"/>
</dbReference>
<dbReference type="AlphaFoldDB" id="A0A939BD88"/>
<dbReference type="SUPFAM" id="SSF52540">
    <property type="entry name" value="P-loop containing nucleoside triphosphate hydrolases"/>
    <property type="match status" value="1"/>
</dbReference>